<sequence>MHTIPTIPPDSSSSTSTYTSTHAISSKVLDKLQTSAGGYYAAMPKLTHHAEFFAGRCDSNMLVVKDANFDPANVFHGHLADVKLNYRLTAVLDNLCAFEKLVPSKKDYKTFSVIYDSLGQRSIKLTHNLFNIKTFDDENQHDTTDARRVDSDDSTSDDLGPEFDFATWPVAE</sequence>
<evidence type="ECO:0000313" key="2">
    <source>
        <dbReference type="EMBL" id="KAG1816117.1"/>
    </source>
</evidence>
<keyword evidence="3" id="KW-1185">Reference proteome</keyword>
<comment type="caution">
    <text evidence="2">The sequence shown here is derived from an EMBL/GenBank/DDBJ whole genome shotgun (WGS) entry which is preliminary data.</text>
</comment>
<accession>A0A9P7JDF2</accession>
<reference evidence="2" key="1">
    <citation type="journal article" date="2020" name="New Phytol.">
        <title>Comparative genomics reveals dynamic genome evolution in host specialist ectomycorrhizal fungi.</title>
        <authorList>
            <person name="Lofgren L.A."/>
            <person name="Nguyen N.H."/>
            <person name="Vilgalys R."/>
            <person name="Ruytinx J."/>
            <person name="Liao H.L."/>
            <person name="Branco S."/>
            <person name="Kuo A."/>
            <person name="LaButti K."/>
            <person name="Lipzen A."/>
            <person name="Andreopoulos W."/>
            <person name="Pangilinan J."/>
            <person name="Riley R."/>
            <person name="Hundley H."/>
            <person name="Na H."/>
            <person name="Barry K."/>
            <person name="Grigoriev I.V."/>
            <person name="Stajich J.E."/>
            <person name="Kennedy P.G."/>
        </authorList>
    </citation>
    <scope>NUCLEOTIDE SEQUENCE</scope>
    <source>
        <strain evidence="2">MN1</strain>
    </source>
</reference>
<evidence type="ECO:0000256" key="1">
    <source>
        <dbReference type="SAM" id="MobiDB-lite"/>
    </source>
</evidence>
<dbReference type="AlphaFoldDB" id="A0A9P7JDF2"/>
<evidence type="ECO:0000313" key="3">
    <source>
        <dbReference type="Proteomes" id="UP000807769"/>
    </source>
</evidence>
<dbReference type="GeneID" id="64626960"/>
<gene>
    <name evidence="2" type="ORF">BJ212DRAFT_1299940</name>
</gene>
<dbReference type="RefSeq" id="XP_041192923.1">
    <property type="nucleotide sequence ID" value="XM_041332943.1"/>
</dbReference>
<organism evidence="2 3">
    <name type="scientific">Suillus subaureus</name>
    <dbReference type="NCBI Taxonomy" id="48587"/>
    <lineage>
        <taxon>Eukaryota</taxon>
        <taxon>Fungi</taxon>
        <taxon>Dikarya</taxon>
        <taxon>Basidiomycota</taxon>
        <taxon>Agaricomycotina</taxon>
        <taxon>Agaricomycetes</taxon>
        <taxon>Agaricomycetidae</taxon>
        <taxon>Boletales</taxon>
        <taxon>Suillineae</taxon>
        <taxon>Suillaceae</taxon>
        <taxon>Suillus</taxon>
    </lineage>
</organism>
<dbReference type="Proteomes" id="UP000807769">
    <property type="component" value="Unassembled WGS sequence"/>
</dbReference>
<name>A0A9P7JDF2_9AGAM</name>
<feature type="compositionally biased region" description="Acidic residues" evidence="1">
    <location>
        <begin position="152"/>
        <end position="161"/>
    </location>
</feature>
<dbReference type="OrthoDB" id="2690753at2759"/>
<dbReference type="EMBL" id="JABBWG010000017">
    <property type="protein sequence ID" value="KAG1816117.1"/>
    <property type="molecule type" value="Genomic_DNA"/>
</dbReference>
<feature type="compositionally biased region" description="Basic and acidic residues" evidence="1">
    <location>
        <begin position="141"/>
        <end position="151"/>
    </location>
</feature>
<proteinExistence type="predicted"/>
<protein>
    <submittedName>
        <fullName evidence="2">Uncharacterized protein</fullName>
    </submittedName>
</protein>
<feature type="region of interest" description="Disordered" evidence="1">
    <location>
        <begin position="141"/>
        <end position="172"/>
    </location>
</feature>